<dbReference type="Proteomes" id="UP001637618">
    <property type="component" value="Unassembled WGS sequence"/>
</dbReference>
<protein>
    <submittedName>
        <fullName evidence="1">Uncharacterized protein</fullName>
    </submittedName>
</protein>
<keyword evidence="2" id="KW-1185">Reference proteome</keyword>
<accession>A0ACC7PLA8</accession>
<name>A0ACC7PLA8_9PSED</name>
<proteinExistence type="predicted"/>
<comment type="caution">
    <text evidence="1">The sequence shown here is derived from an EMBL/GenBank/DDBJ whole genome shotgun (WGS) entry which is preliminary data.</text>
</comment>
<gene>
    <name evidence="1" type="ORF">OOJ96_22010</name>
</gene>
<evidence type="ECO:0000313" key="2">
    <source>
        <dbReference type="Proteomes" id="UP001637618"/>
    </source>
</evidence>
<sequence length="245" mass="28056">MINRYVAAATLLLVSVFASYLFQFYLKLGYGVSDDPAVWGQLGDYFGGLLNPMFSFISLVLLIKSLTLQNQANQDLRSEISDTRKSERLRSFEAQLFNMIDSQRISLDAFKVEFEERGVLVNKYGADAIIKIEDDIAYLRSESPDIGRVTAYLEDVDSADRVFGVTRVFYNMVRMITDKLSDSNGFSMEDRRSHYLTLINFTDFALLRLVMMSAQFMEYSSTEYLKSNDEFNAVLNEVGLSYNLY</sequence>
<evidence type="ECO:0000313" key="1">
    <source>
        <dbReference type="EMBL" id="MFO2480066.1"/>
    </source>
</evidence>
<dbReference type="EMBL" id="JAPEQY010000020">
    <property type="protein sequence ID" value="MFO2480066.1"/>
    <property type="molecule type" value="Genomic_DNA"/>
</dbReference>
<organism evidence="1 2">
    <name type="scientific">Pseudomonas imrae</name>
    <dbReference type="NCBI Taxonomy" id="2992837"/>
    <lineage>
        <taxon>Bacteria</taxon>
        <taxon>Pseudomonadati</taxon>
        <taxon>Pseudomonadota</taxon>
        <taxon>Gammaproteobacteria</taxon>
        <taxon>Pseudomonadales</taxon>
        <taxon>Pseudomonadaceae</taxon>
        <taxon>Pseudomonas</taxon>
    </lineage>
</organism>
<reference evidence="1" key="1">
    <citation type="submission" date="2022-11" db="EMBL/GenBank/DDBJ databases">
        <title>Draft genome sequences of strains of Pseudomonas imrae sp. nov.</title>
        <authorList>
            <person name="Salva Serra F."/>
            <person name="Nimje P."/>
            <person name="Moore E.R.B."/>
            <person name="Marathe N.P."/>
        </authorList>
    </citation>
    <scope>NUCLEOTIDE SEQUENCE</scope>
    <source>
        <strain evidence="1">15FMM2</strain>
    </source>
</reference>